<feature type="domain" description="AB hydrolase-1" evidence="1">
    <location>
        <begin position="24"/>
        <end position="258"/>
    </location>
</feature>
<sequence>MPVKSRGGFDTYSAQLGQGARKALLIHCSLAHSGSWAGLMGALGDTLSAEAFDLPGHGRSGDWVGDVDFQDQALAMAADFMAEEPIDLIGHSFGGTVALRLALEQPDRVRSLTLIEPVLFAAARGTPEYAENEALFAPFAEAIARGDRVAASKAFTGPWGAGAPWEALPRQLQDYIERRIHLIPAGNAALMDDRPGVLAPDRLEGLDIPVLLLEGGSSPSIVGAVNAALAARLARARRATIPGAGHMLPITHPKQVAHAIEGFLADASAPAISPG</sequence>
<dbReference type="Gene3D" id="3.40.50.1820">
    <property type="entry name" value="alpha/beta hydrolase"/>
    <property type="match status" value="1"/>
</dbReference>
<dbReference type="InterPro" id="IPR029058">
    <property type="entry name" value="AB_hydrolase_fold"/>
</dbReference>
<evidence type="ECO:0000313" key="3">
    <source>
        <dbReference type="Proteomes" id="UP000202922"/>
    </source>
</evidence>
<keyword evidence="3" id="KW-1185">Reference proteome</keyword>
<dbReference type="PRINTS" id="PR00111">
    <property type="entry name" value="ABHYDROLASE"/>
</dbReference>
<dbReference type="EMBL" id="FXYE01000001">
    <property type="protein sequence ID" value="SMX31655.1"/>
    <property type="molecule type" value="Genomic_DNA"/>
</dbReference>
<dbReference type="AlphaFoldDB" id="A0A238JMD8"/>
<organism evidence="2 3">
    <name type="scientific">Actibacterium lipolyticum</name>
    <dbReference type="NCBI Taxonomy" id="1524263"/>
    <lineage>
        <taxon>Bacteria</taxon>
        <taxon>Pseudomonadati</taxon>
        <taxon>Pseudomonadota</taxon>
        <taxon>Alphaproteobacteria</taxon>
        <taxon>Rhodobacterales</taxon>
        <taxon>Roseobacteraceae</taxon>
        <taxon>Actibacterium</taxon>
    </lineage>
</organism>
<keyword evidence="2" id="KW-0808">Transferase</keyword>
<dbReference type="GO" id="GO:0004742">
    <property type="term" value="F:dihydrolipoyllysine-residue acetyltransferase activity"/>
    <property type="evidence" value="ECO:0007669"/>
    <property type="project" value="UniProtKB-EC"/>
</dbReference>
<proteinExistence type="predicted"/>
<keyword evidence="2" id="KW-0012">Acyltransferase</keyword>
<dbReference type="SUPFAM" id="SSF53474">
    <property type="entry name" value="alpha/beta-Hydrolases"/>
    <property type="match status" value="1"/>
</dbReference>
<dbReference type="GO" id="GO:0016020">
    <property type="term" value="C:membrane"/>
    <property type="evidence" value="ECO:0007669"/>
    <property type="project" value="TreeGrafter"/>
</dbReference>
<dbReference type="InterPro" id="IPR050266">
    <property type="entry name" value="AB_hydrolase_sf"/>
</dbReference>
<dbReference type="EC" id="2.3.1.12" evidence="2"/>
<gene>
    <name evidence="2" type="primary">acoC</name>
    <name evidence="2" type="ORF">COL8621_00559</name>
</gene>
<dbReference type="PRINTS" id="PR00412">
    <property type="entry name" value="EPOXHYDRLASE"/>
</dbReference>
<dbReference type="InterPro" id="IPR000073">
    <property type="entry name" value="AB_hydrolase_1"/>
</dbReference>
<name>A0A238JMD8_9RHOB</name>
<reference evidence="3" key="1">
    <citation type="submission" date="2017-05" db="EMBL/GenBank/DDBJ databases">
        <authorList>
            <person name="Rodrigo-Torres L."/>
            <person name="Arahal R. D."/>
            <person name="Lucena T."/>
        </authorList>
    </citation>
    <scope>NUCLEOTIDE SEQUENCE [LARGE SCALE GENOMIC DNA]</scope>
    <source>
        <strain evidence="3">CECT 8621</strain>
    </source>
</reference>
<dbReference type="Proteomes" id="UP000202922">
    <property type="component" value="Unassembled WGS sequence"/>
</dbReference>
<evidence type="ECO:0000313" key="2">
    <source>
        <dbReference type="EMBL" id="SMX31655.1"/>
    </source>
</evidence>
<protein>
    <submittedName>
        <fullName evidence="2">Dihydrolipoyllysine-residue acetyltransferase component of acetoin cleaving system</fullName>
        <ecNumber evidence="2">2.3.1.12</ecNumber>
    </submittedName>
</protein>
<dbReference type="OrthoDB" id="9804723at2"/>
<dbReference type="InterPro" id="IPR000639">
    <property type="entry name" value="Epox_hydrolase-like"/>
</dbReference>
<dbReference type="PANTHER" id="PTHR43798:SF33">
    <property type="entry name" value="HYDROLASE, PUTATIVE (AFU_ORTHOLOGUE AFUA_2G14860)-RELATED"/>
    <property type="match status" value="1"/>
</dbReference>
<dbReference type="RefSeq" id="WP_093965797.1">
    <property type="nucleotide sequence ID" value="NZ_FXYE01000001.1"/>
</dbReference>
<dbReference type="PANTHER" id="PTHR43798">
    <property type="entry name" value="MONOACYLGLYCEROL LIPASE"/>
    <property type="match status" value="1"/>
</dbReference>
<dbReference type="Pfam" id="PF12697">
    <property type="entry name" value="Abhydrolase_6"/>
    <property type="match status" value="1"/>
</dbReference>
<evidence type="ECO:0000259" key="1">
    <source>
        <dbReference type="Pfam" id="PF12697"/>
    </source>
</evidence>
<accession>A0A238JMD8</accession>